<accession>A0ABT8HL12</accession>
<feature type="transmembrane region" description="Helical" evidence="1">
    <location>
        <begin position="20"/>
        <end position="42"/>
    </location>
</feature>
<name>A0ABT8HL12_MYCAO</name>
<evidence type="ECO:0000256" key="1">
    <source>
        <dbReference type="SAM" id="Phobius"/>
    </source>
</evidence>
<proteinExistence type="predicted"/>
<organism evidence="2 3">
    <name type="scientific">Mycolicibacterium austroafricanum</name>
    <name type="common">Mycobacterium austroafricanum</name>
    <dbReference type="NCBI Taxonomy" id="39687"/>
    <lineage>
        <taxon>Bacteria</taxon>
        <taxon>Bacillati</taxon>
        <taxon>Actinomycetota</taxon>
        <taxon>Actinomycetes</taxon>
        <taxon>Mycobacteriales</taxon>
        <taxon>Mycobacteriaceae</taxon>
        <taxon>Mycolicibacterium</taxon>
    </lineage>
</organism>
<evidence type="ECO:0000313" key="3">
    <source>
        <dbReference type="Proteomes" id="UP001172687"/>
    </source>
</evidence>
<reference evidence="2" key="1">
    <citation type="submission" date="2023-07" db="EMBL/GenBank/DDBJ databases">
        <title>Degradation of tert-butanol by M. austroafricanum TBA100.</title>
        <authorList>
            <person name="Helbich S."/>
            <person name="Vainshtein Y."/>
        </authorList>
    </citation>
    <scope>NUCLEOTIDE SEQUENCE</scope>
    <source>
        <strain evidence="2">TBA100</strain>
    </source>
</reference>
<keyword evidence="1" id="KW-0812">Transmembrane</keyword>
<keyword evidence="3" id="KW-1185">Reference proteome</keyword>
<dbReference type="RefSeq" id="WP_301161838.1">
    <property type="nucleotide sequence ID" value="NZ_JAUHTC010000091.1"/>
</dbReference>
<dbReference type="Proteomes" id="UP001172687">
    <property type="component" value="Unassembled WGS sequence"/>
</dbReference>
<gene>
    <name evidence="2" type="ORF">QYF68_27020</name>
</gene>
<dbReference type="EMBL" id="JAUHTC010000091">
    <property type="protein sequence ID" value="MDN4521445.1"/>
    <property type="molecule type" value="Genomic_DNA"/>
</dbReference>
<keyword evidence="1" id="KW-1133">Transmembrane helix</keyword>
<evidence type="ECO:0000313" key="2">
    <source>
        <dbReference type="EMBL" id="MDN4521445.1"/>
    </source>
</evidence>
<comment type="caution">
    <text evidence="2">The sequence shown here is derived from an EMBL/GenBank/DDBJ whole genome shotgun (WGS) entry which is preliminary data.</text>
</comment>
<keyword evidence="1" id="KW-0472">Membrane</keyword>
<sequence length="93" mass="10596">MYDGDGWMWNHGWGWGWGGWIVMGLLMVVFWAVVITLVVLAIRYFTSDRSSAGATRAAPGPSRAEDLLAERLARGEIDADEYRQRMALLREHR</sequence>
<protein>
    <submittedName>
        <fullName evidence="2">SHOCT domain-containing protein</fullName>
    </submittedName>
</protein>